<proteinExistence type="predicted"/>
<evidence type="ECO:0000313" key="3">
    <source>
        <dbReference type="Proteomes" id="UP001497516"/>
    </source>
</evidence>
<feature type="region of interest" description="Disordered" evidence="1">
    <location>
        <begin position="1"/>
        <end position="158"/>
    </location>
</feature>
<keyword evidence="3" id="KW-1185">Reference proteome</keyword>
<reference evidence="2 3" key="1">
    <citation type="submission" date="2024-04" db="EMBL/GenBank/DDBJ databases">
        <authorList>
            <person name="Fracassetti M."/>
        </authorList>
    </citation>
    <scope>NUCLEOTIDE SEQUENCE [LARGE SCALE GENOMIC DNA]</scope>
</reference>
<evidence type="ECO:0000313" key="2">
    <source>
        <dbReference type="EMBL" id="CAL1405786.1"/>
    </source>
</evidence>
<evidence type="ECO:0000256" key="1">
    <source>
        <dbReference type="SAM" id="MobiDB-lite"/>
    </source>
</evidence>
<dbReference type="Proteomes" id="UP001497516">
    <property type="component" value="Chromosome 8"/>
</dbReference>
<name>A0AAV2G575_9ROSI</name>
<accession>A0AAV2G575</accession>
<feature type="compositionally biased region" description="Polar residues" evidence="1">
    <location>
        <begin position="102"/>
        <end position="114"/>
    </location>
</feature>
<gene>
    <name evidence="2" type="ORF">LTRI10_LOCUS45555</name>
</gene>
<dbReference type="EMBL" id="OZ034821">
    <property type="protein sequence ID" value="CAL1405786.1"/>
    <property type="molecule type" value="Genomic_DNA"/>
</dbReference>
<protein>
    <submittedName>
        <fullName evidence="2">Uncharacterized protein</fullName>
    </submittedName>
</protein>
<sequence length="158" mass="17567">MIGMMKSKVPENGKSKVSHPTSTSLKKKSQHQAKVAIGMTGPIPKRRSQMQLKAKSDTQPLGDAVQVSRKNAGYSKKVSIPSKKFRSSQPIPAKANHFNLHRGSSSLHKGTTSNDFEEDDEDYEMEDDGEYDSTDQDCTEEEAEDASEIEPNTEFVYQ</sequence>
<organism evidence="2 3">
    <name type="scientific">Linum trigynum</name>
    <dbReference type="NCBI Taxonomy" id="586398"/>
    <lineage>
        <taxon>Eukaryota</taxon>
        <taxon>Viridiplantae</taxon>
        <taxon>Streptophyta</taxon>
        <taxon>Embryophyta</taxon>
        <taxon>Tracheophyta</taxon>
        <taxon>Spermatophyta</taxon>
        <taxon>Magnoliopsida</taxon>
        <taxon>eudicotyledons</taxon>
        <taxon>Gunneridae</taxon>
        <taxon>Pentapetalae</taxon>
        <taxon>rosids</taxon>
        <taxon>fabids</taxon>
        <taxon>Malpighiales</taxon>
        <taxon>Linaceae</taxon>
        <taxon>Linum</taxon>
    </lineage>
</organism>
<dbReference type="AlphaFoldDB" id="A0AAV2G575"/>
<feature type="compositionally biased region" description="Acidic residues" evidence="1">
    <location>
        <begin position="115"/>
        <end position="148"/>
    </location>
</feature>